<dbReference type="OrthoDB" id="8480773at2"/>
<evidence type="ECO:0000256" key="3">
    <source>
        <dbReference type="ARBA" id="ARBA00016507"/>
    </source>
</evidence>
<comment type="function">
    <text evidence="1">Needed for flagellar regrowth and assembly.</text>
</comment>
<dbReference type="GO" id="GO:0044781">
    <property type="term" value="P:bacterial-type flagellum organization"/>
    <property type="evidence" value="ECO:0007669"/>
    <property type="project" value="UniProtKB-KW"/>
</dbReference>
<evidence type="ECO:0000313" key="9">
    <source>
        <dbReference type="EMBL" id="CDZ77059.1"/>
    </source>
</evidence>
<proteinExistence type="inferred from homology"/>
<dbReference type="InterPro" id="IPR018035">
    <property type="entry name" value="Flagellar_FliH/T3SS_HrpE"/>
</dbReference>
<sequence length="213" mass="23978">MTEIYKEAIFSEELFNLSSFSEDKTIRVASGESDKDLALKEQAREEGYKTGFSQGIREGFKQGEEQAQQQNAQTLQQLTTLLQSLASSLYESRLALKEEIADIVLAICQQFFIQQQQSKEAIAQQITAALKHVNDKQNLTLALNPQDLALLQQGELKIDFSQCKELRVISDERLNLGGCQIRSEHGLFDAGIEGQIDRLKQVLLQLKGHRQHG</sequence>
<dbReference type="Pfam" id="PF02108">
    <property type="entry name" value="FliH"/>
    <property type="match status" value="1"/>
</dbReference>
<keyword evidence="6" id="KW-0653">Protein transport</keyword>
<gene>
    <name evidence="9" type="primary">yscL</name>
    <name evidence="9" type="ORF">BN59_01338</name>
</gene>
<protein>
    <recommendedName>
        <fullName evidence="3">Flagellar assembly protein FliH</fullName>
    </recommendedName>
</protein>
<comment type="similarity">
    <text evidence="2">Belongs to the FliH family.</text>
</comment>
<keyword evidence="5" id="KW-1005">Bacterial flagellum biogenesis</keyword>
<dbReference type="PANTHER" id="PTHR34982">
    <property type="entry name" value="YOP PROTEINS TRANSLOCATION PROTEIN L"/>
    <property type="match status" value="1"/>
</dbReference>
<accession>A0A078KZ69</accession>
<dbReference type="PANTHER" id="PTHR34982:SF1">
    <property type="entry name" value="FLAGELLAR ASSEMBLY PROTEIN FLIH"/>
    <property type="match status" value="1"/>
</dbReference>
<dbReference type="AlphaFoldDB" id="A0A078KZ69"/>
<organism evidence="9 10">
    <name type="scientific">Legionella massiliensis</name>
    <dbReference type="NCBI Taxonomy" id="1034943"/>
    <lineage>
        <taxon>Bacteria</taxon>
        <taxon>Pseudomonadati</taxon>
        <taxon>Pseudomonadota</taxon>
        <taxon>Gammaproteobacteria</taxon>
        <taxon>Legionellales</taxon>
        <taxon>Legionellaceae</taxon>
        <taxon>Legionella</taxon>
    </lineage>
</organism>
<keyword evidence="10" id="KW-1185">Reference proteome</keyword>
<dbReference type="GO" id="GO:0005829">
    <property type="term" value="C:cytosol"/>
    <property type="evidence" value="ECO:0007669"/>
    <property type="project" value="TreeGrafter"/>
</dbReference>
<evidence type="ECO:0000256" key="7">
    <source>
        <dbReference type="ARBA" id="ARBA00023225"/>
    </source>
</evidence>
<dbReference type="GO" id="GO:0015031">
    <property type="term" value="P:protein transport"/>
    <property type="evidence" value="ECO:0007669"/>
    <property type="project" value="UniProtKB-KW"/>
</dbReference>
<evidence type="ECO:0000256" key="5">
    <source>
        <dbReference type="ARBA" id="ARBA00022795"/>
    </source>
</evidence>
<feature type="domain" description="Flagellar assembly protein FliH/Type III secretion system HrpE" evidence="8">
    <location>
        <begin position="73"/>
        <end position="199"/>
    </location>
</feature>
<evidence type="ECO:0000256" key="6">
    <source>
        <dbReference type="ARBA" id="ARBA00022927"/>
    </source>
</evidence>
<dbReference type="Proteomes" id="UP000044071">
    <property type="component" value="Unassembled WGS sequence"/>
</dbReference>
<reference evidence="9 10" key="1">
    <citation type="submission" date="2014-06" db="EMBL/GenBank/DDBJ databases">
        <authorList>
            <person name="Urmite Genomes Urmite Genomes"/>
        </authorList>
    </citation>
    <scope>NUCLEOTIDE SEQUENCE [LARGE SCALE GENOMIC DNA]</scope>
</reference>
<dbReference type="STRING" id="1034943.BN59_01338"/>
<dbReference type="InterPro" id="IPR051472">
    <property type="entry name" value="T3SS_Stator/FliH"/>
</dbReference>
<evidence type="ECO:0000256" key="4">
    <source>
        <dbReference type="ARBA" id="ARBA00022448"/>
    </source>
</evidence>
<dbReference type="RefSeq" id="WP_043873473.1">
    <property type="nucleotide sequence ID" value="NZ_CCVW01000001.1"/>
</dbReference>
<evidence type="ECO:0000313" key="10">
    <source>
        <dbReference type="Proteomes" id="UP000044071"/>
    </source>
</evidence>
<evidence type="ECO:0000256" key="1">
    <source>
        <dbReference type="ARBA" id="ARBA00003041"/>
    </source>
</evidence>
<keyword evidence="7" id="KW-1006">Bacterial flagellum protein export</keyword>
<evidence type="ECO:0000256" key="2">
    <source>
        <dbReference type="ARBA" id="ARBA00006602"/>
    </source>
</evidence>
<evidence type="ECO:0000259" key="8">
    <source>
        <dbReference type="Pfam" id="PF02108"/>
    </source>
</evidence>
<keyword evidence="4" id="KW-0813">Transport</keyword>
<dbReference type="EMBL" id="CCSB01000001">
    <property type="protein sequence ID" value="CDZ77059.1"/>
    <property type="molecule type" value="Genomic_DNA"/>
</dbReference>
<dbReference type="eggNOG" id="COG1317">
    <property type="taxonomic scope" value="Bacteria"/>
</dbReference>
<name>A0A078KZ69_9GAMM</name>